<dbReference type="Proteomes" id="UP000218209">
    <property type="component" value="Unassembled WGS sequence"/>
</dbReference>
<dbReference type="OrthoDB" id="5643at2759"/>
<keyword evidence="5" id="KW-0812">Transmembrane</keyword>
<keyword evidence="3 5" id="KW-0472">Membrane</keyword>
<evidence type="ECO:0000256" key="2">
    <source>
        <dbReference type="ARBA" id="ARBA00022729"/>
    </source>
</evidence>
<name>A0A1X6NUQ0_PORUM</name>
<feature type="compositionally biased region" description="Pro residues" evidence="4">
    <location>
        <begin position="15"/>
        <end position="33"/>
    </location>
</feature>
<evidence type="ECO:0000256" key="1">
    <source>
        <dbReference type="ARBA" id="ARBA00004370"/>
    </source>
</evidence>
<evidence type="ECO:0000256" key="5">
    <source>
        <dbReference type="SAM" id="Phobius"/>
    </source>
</evidence>
<evidence type="ECO:0000256" key="4">
    <source>
        <dbReference type="SAM" id="MobiDB-lite"/>
    </source>
</evidence>
<sequence length="547" mass="54488">MTSHPTRRAVAAEACPPPPPARPGRAPSGPPPRHGGGVPLLGRVGAHVGLVRGPVGRPIAVPVAGGGAAGGGGGEGRRAAAVGAAAVCPLGAARRHGRAPRGDRVAAIVAAVHVASVVIDVVALVVHVHAAVVAVLVAVVRALVLVLLVIVLAAAVVVLPVVVAAVTAPRRSPGLLSREGAAELRSAGARFAARYHGALGRVYAGGGVGGLAVRATYKERAIASARAFVGGYEAATGCDAEARFRRRAERLRVAAGGVGGGTPPRRRRRRRGRTDGRGGARSRLPRARRPPTAAAAGGGGGGSGAASAAATADILPALLDEPTVAALVAAEERVRYFERAHERFAAAAGPLCGDLAASLEAAAAAAGCGGGGAGATGGAGAPPAAHATVGDLRFAHAETLVPLLLVLGIDGDGVDGDDDAADNDAAADGLAAGGGDGGATRRRRRRVRRRGVAAMAPFAGSLAAELHGPPAGAPAGTPPRVRFRLHERYVRVVRAAAPHGADGAVDLPALLRLLWGVHAADLVARGWRGGGRRRRLPRAPAGARRRR</sequence>
<keyword evidence="2" id="KW-0732">Signal</keyword>
<organism evidence="6 7">
    <name type="scientific">Porphyra umbilicalis</name>
    <name type="common">Purple laver</name>
    <name type="synonym">Red alga</name>
    <dbReference type="NCBI Taxonomy" id="2786"/>
    <lineage>
        <taxon>Eukaryota</taxon>
        <taxon>Rhodophyta</taxon>
        <taxon>Bangiophyceae</taxon>
        <taxon>Bangiales</taxon>
        <taxon>Bangiaceae</taxon>
        <taxon>Porphyra</taxon>
    </lineage>
</organism>
<feature type="region of interest" description="Disordered" evidence="4">
    <location>
        <begin position="254"/>
        <end position="302"/>
    </location>
</feature>
<feature type="region of interest" description="Disordered" evidence="4">
    <location>
        <begin position="420"/>
        <end position="447"/>
    </location>
</feature>
<dbReference type="AlphaFoldDB" id="A0A1X6NUQ0"/>
<evidence type="ECO:0000313" key="7">
    <source>
        <dbReference type="Proteomes" id="UP000218209"/>
    </source>
</evidence>
<evidence type="ECO:0000313" key="6">
    <source>
        <dbReference type="EMBL" id="OSX72349.1"/>
    </source>
</evidence>
<gene>
    <name evidence="6" type="ORF">BU14_0444s0001</name>
</gene>
<dbReference type="SUPFAM" id="SSF53254">
    <property type="entry name" value="Phosphoglycerate mutase-like"/>
    <property type="match status" value="2"/>
</dbReference>
<evidence type="ECO:0000256" key="3">
    <source>
        <dbReference type="ARBA" id="ARBA00023136"/>
    </source>
</evidence>
<keyword evidence="5" id="KW-1133">Transmembrane helix</keyword>
<feature type="non-terminal residue" evidence="6">
    <location>
        <position position="547"/>
    </location>
</feature>
<reference evidence="6 7" key="1">
    <citation type="submission" date="2017-03" db="EMBL/GenBank/DDBJ databases">
        <title>WGS assembly of Porphyra umbilicalis.</title>
        <authorList>
            <person name="Brawley S.H."/>
            <person name="Blouin N.A."/>
            <person name="Ficko-Blean E."/>
            <person name="Wheeler G.L."/>
            <person name="Lohr M."/>
            <person name="Goodson H.V."/>
            <person name="Jenkins J.W."/>
            <person name="Blaby-Haas C.E."/>
            <person name="Helliwell K.E."/>
            <person name="Chan C."/>
            <person name="Marriage T."/>
            <person name="Bhattacharya D."/>
            <person name="Klein A.S."/>
            <person name="Badis Y."/>
            <person name="Brodie J."/>
            <person name="Cao Y."/>
            <person name="Collen J."/>
            <person name="Dittami S.M."/>
            <person name="Gachon C.M."/>
            <person name="Green B.R."/>
            <person name="Karpowicz S."/>
            <person name="Kim J.W."/>
            <person name="Kudahl U."/>
            <person name="Lin S."/>
            <person name="Michel G."/>
            <person name="Mittag M."/>
            <person name="Olson B.J."/>
            <person name="Pangilinan J."/>
            <person name="Peng Y."/>
            <person name="Qiu H."/>
            <person name="Shu S."/>
            <person name="Singer J.T."/>
            <person name="Smith A.G."/>
            <person name="Sprecher B.N."/>
            <person name="Wagner V."/>
            <person name="Wang W."/>
            <person name="Wang Z.-Y."/>
            <person name="Yan J."/>
            <person name="Yarish C."/>
            <person name="Zoeuner-Riek S."/>
            <person name="Zhuang Y."/>
            <person name="Zou Y."/>
            <person name="Lindquist E.A."/>
            <person name="Grimwood J."/>
            <person name="Barry K."/>
            <person name="Rokhsar D.S."/>
            <person name="Schmutz J."/>
            <person name="Stiller J.W."/>
            <person name="Grossman A.R."/>
            <person name="Prochnik S.E."/>
        </authorList>
    </citation>
    <scope>NUCLEOTIDE SEQUENCE [LARGE SCALE GENOMIC DNA]</scope>
    <source>
        <strain evidence="6">4086291</strain>
    </source>
</reference>
<dbReference type="PANTHER" id="PTHR20963">
    <property type="entry name" value="MULTIPLE INOSITOL POLYPHOSPHATE PHOSPHATASE-RELATED"/>
    <property type="match status" value="1"/>
</dbReference>
<feature type="transmembrane region" description="Helical" evidence="5">
    <location>
        <begin position="144"/>
        <end position="168"/>
    </location>
</feature>
<feature type="transmembrane region" description="Helical" evidence="5">
    <location>
        <begin position="105"/>
        <end position="138"/>
    </location>
</feature>
<dbReference type="PANTHER" id="PTHR20963:SF8">
    <property type="entry name" value="MULTIPLE INOSITOL POLYPHOSPHATE PHOSPHATASE 1"/>
    <property type="match status" value="1"/>
</dbReference>
<feature type="region of interest" description="Disordered" evidence="4">
    <location>
        <begin position="1"/>
        <end position="39"/>
    </location>
</feature>
<accession>A0A1X6NUQ0</accession>
<dbReference type="Gene3D" id="3.40.50.1240">
    <property type="entry name" value="Phosphoglycerate mutase-like"/>
    <property type="match status" value="2"/>
</dbReference>
<protein>
    <submittedName>
        <fullName evidence="6">Uncharacterized protein</fullName>
    </submittedName>
</protein>
<keyword evidence="7" id="KW-1185">Reference proteome</keyword>
<dbReference type="InterPro" id="IPR029033">
    <property type="entry name" value="His_PPase_superfam"/>
</dbReference>
<comment type="subcellular location">
    <subcellularLocation>
        <location evidence="1">Membrane</location>
    </subcellularLocation>
</comment>
<proteinExistence type="predicted"/>
<dbReference type="EMBL" id="KV919067">
    <property type="protein sequence ID" value="OSX72349.1"/>
    <property type="molecule type" value="Genomic_DNA"/>
</dbReference>
<dbReference type="GO" id="GO:0016020">
    <property type="term" value="C:membrane"/>
    <property type="evidence" value="ECO:0007669"/>
    <property type="project" value="UniProtKB-SubCell"/>
</dbReference>
<dbReference type="GO" id="GO:0052745">
    <property type="term" value="F:inositol phosphate phosphatase activity"/>
    <property type="evidence" value="ECO:0007669"/>
    <property type="project" value="TreeGrafter"/>
</dbReference>
<dbReference type="GO" id="GO:0003993">
    <property type="term" value="F:acid phosphatase activity"/>
    <property type="evidence" value="ECO:0007669"/>
    <property type="project" value="TreeGrafter"/>
</dbReference>